<proteinExistence type="predicted"/>
<dbReference type="Proteomes" id="UP000030853">
    <property type="component" value="Unassembled WGS sequence"/>
</dbReference>
<comment type="caution">
    <text evidence="2">The sequence shown here is derived from an EMBL/GenBank/DDBJ whole genome shotgun (WGS) entry which is preliminary data.</text>
</comment>
<gene>
    <name evidence="2" type="ORF">QU24_18540</name>
</gene>
<evidence type="ECO:0000313" key="3">
    <source>
        <dbReference type="Proteomes" id="UP000030853"/>
    </source>
</evidence>
<dbReference type="EMBL" id="JTJJ01000074">
    <property type="protein sequence ID" value="KHJ66591.1"/>
    <property type="molecule type" value="Genomic_DNA"/>
</dbReference>
<sequence length="73" mass="7823">MSKLTTGIAYSASAGAIVHSILTLLSPEEWSALGVLAGISIASLTCIINWYYRRKATLAEIKASHCTCRDVSH</sequence>
<dbReference type="RefSeq" id="WP_039334027.1">
    <property type="nucleotide sequence ID" value="NZ_JTJJ01000074.1"/>
</dbReference>
<protein>
    <submittedName>
        <fullName evidence="2">Lysis protein</fullName>
    </submittedName>
</protein>
<feature type="transmembrane region" description="Helical" evidence="1">
    <location>
        <begin position="30"/>
        <end position="52"/>
    </location>
</feature>
<keyword evidence="1" id="KW-0472">Membrane</keyword>
<dbReference type="InterPro" id="IPR007054">
    <property type="entry name" value="Lysis_S"/>
</dbReference>
<evidence type="ECO:0000313" key="2">
    <source>
        <dbReference type="EMBL" id="KHJ66591.1"/>
    </source>
</evidence>
<organism evidence="2 3">
    <name type="scientific">Pantoea rodasii</name>
    <dbReference type="NCBI Taxonomy" id="1076549"/>
    <lineage>
        <taxon>Bacteria</taxon>
        <taxon>Pseudomonadati</taxon>
        <taxon>Pseudomonadota</taxon>
        <taxon>Gammaproteobacteria</taxon>
        <taxon>Enterobacterales</taxon>
        <taxon>Erwiniaceae</taxon>
        <taxon>Pantoea</taxon>
    </lineage>
</organism>
<dbReference type="Pfam" id="PF04971">
    <property type="entry name" value="Phage_holin_2_1"/>
    <property type="match status" value="1"/>
</dbReference>
<dbReference type="GO" id="GO:0001907">
    <property type="term" value="P:symbiont-mediated killing of host cell"/>
    <property type="evidence" value="ECO:0007669"/>
    <property type="project" value="InterPro"/>
</dbReference>
<dbReference type="GO" id="GO:0140911">
    <property type="term" value="F:pore-forming activity"/>
    <property type="evidence" value="ECO:0007669"/>
    <property type="project" value="InterPro"/>
</dbReference>
<dbReference type="AlphaFoldDB" id="A0A0B1R4K8"/>
<evidence type="ECO:0000256" key="1">
    <source>
        <dbReference type="SAM" id="Phobius"/>
    </source>
</evidence>
<reference evidence="2 3" key="1">
    <citation type="submission" date="2014-11" db="EMBL/GenBank/DDBJ databases">
        <title>Genome sequencing of Pantoea rodasii ND03.</title>
        <authorList>
            <person name="Muhamad Yunos N.Y."/>
            <person name="Chan K.-G."/>
        </authorList>
    </citation>
    <scope>NUCLEOTIDE SEQUENCE [LARGE SCALE GENOMIC DNA]</scope>
    <source>
        <strain evidence="2 3">ND03</strain>
    </source>
</reference>
<name>A0A0B1R4K8_9GAMM</name>
<keyword evidence="1" id="KW-1133">Transmembrane helix</keyword>
<accession>A0A0B1R4K8</accession>
<keyword evidence="1" id="KW-0812">Transmembrane</keyword>